<protein>
    <recommendedName>
        <fullName evidence="3">MATH domain-containing protein</fullName>
    </recommendedName>
</protein>
<accession>A0A4Y2B1Z2</accession>
<gene>
    <name evidence="1" type="ORF">AVEN_63177_1</name>
</gene>
<dbReference type="AlphaFoldDB" id="A0A4Y2B1Z2"/>
<keyword evidence="2" id="KW-1185">Reference proteome</keyword>
<organism evidence="1 2">
    <name type="scientific">Araneus ventricosus</name>
    <name type="common">Orbweaver spider</name>
    <name type="synonym">Epeira ventricosa</name>
    <dbReference type="NCBI Taxonomy" id="182803"/>
    <lineage>
        <taxon>Eukaryota</taxon>
        <taxon>Metazoa</taxon>
        <taxon>Ecdysozoa</taxon>
        <taxon>Arthropoda</taxon>
        <taxon>Chelicerata</taxon>
        <taxon>Arachnida</taxon>
        <taxon>Araneae</taxon>
        <taxon>Araneomorphae</taxon>
        <taxon>Entelegynae</taxon>
        <taxon>Araneoidea</taxon>
        <taxon>Araneidae</taxon>
        <taxon>Araneus</taxon>
    </lineage>
</organism>
<reference evidence="1 2" key="1">
    <citation type="journal article" date="2019" name="Sci. Rep.">
        <title>Orb-weaving spider Araneus ventricosus genome elucidates the spidroin gene catalogue.</title>
        <authorList>
            <person name="Kono N."/>
            <person name="Nakamura H."/>
            <person name="Ohtoshi R."/>
            <person name="Moran D.A.P."/>
            <person name="Shinohara A."/>
            <person name="Yoshida Y."/>
            <person name="Fujiwara M."/>
            <person name="Mori M."/>
            <person name="Tomita M."/>
            <person name="Arakawa K."/>
        </authorList>
    </citation>
    <scope>NUCLEOTIDE SEQUENCE [LARGE SCALE GENOMIC DNA]</scope>
</reference>
<name>A0A4Y2B1Z2_ARAVE</name>
<dbReference type="EMBL" id="BGPR01000045">
    <property type="protein sequence ID" value="GBL85847.1"/>
    <property type="molecule type" value="Genomic_DNA"/>
</dbReference>
<sequence>MAEGNPNEVVTWDVEIPNGHKVLFKLKVYRLDVVKRTFDPLEYNTQCRTIPTSWEIELKYERVQEVYGTYTFSVKLRRNDTSEHRVKASLYVSFYDVDDEPAFKPISAIKDRMVHDDGLQGPLDGELQCTSDNILPALLREVVAVEVCIRIQNCHTGTDW</sequence>
<evidence type="ECO:0000313" key="2">
    <source>
        <dbReference type="Proteomes" id="UP000499080"/>
    </source>
</evidence>
<proteinExistence type="predicted"/>
<evidence type="ECO:0008006" key="3">
    <source>
        <dbReference type="Google" id="ProtNLM"/>
    </source>
</evidence>
<dbReference type="Proteomes" id="UP000499080">
    <property type="component" value="Unassembled WGS sequence"/>
</dbReference>
<comment type="caution">
    <text evidence="1">The sequence shown here is derived from an EMBL/GenBank/DDBJ whole genome shotgun (WGS) entry which is preliminary data.</text>
</comment>
<evidence type="ECO:0000313" key="1">
    <source>
        <dbReference type="EMBL" id="GBL85847.1"/>
    </source>
</evidence>